<dbReference type="SMART" id="SM00717">
    <property type="entry name" value="SANT"/>
    <property type="match status" value="2"/>
</dbReference>
<dbReference type="EMBL" id="JACGCM010002789">
    <property type="protein sequence ID" value="KAF6135312.1"/>
    <property type="molecule type" value="Genomic_DNA"/>
</dbReference>
<dbReference type="AlphaFoldDB" id="A0A7J7KYC0"/>
<dbReference type="CDD" id="cd00167">
    <property type="entry name" value="SANT"/>
    <property type="match status" value="2"/>
</dbReference>
<dbReference type="GO" id="GO:0005634">
    <property type="term" value="C:nucleus"/>
    <property type="evidence" value="ECO:0007669"/>
    <property type="project" value="TreeGrafter"/>
</dbReference>
<evidence type="ECO:0000259" key="2">
    <source>
        <dbReference type="PROSITE" id="PS51294"/>
    </source>
</evidence>
<evidence type="ECO:0000313" key="4">
    <source>
        <dbReference type="Proteomes" id="UP000541444"/>
    </source>
</evidence>
<sequence length="276" mass="30706">MVNQLGEKKWSTIAPALPRRIGKQCCERWNNHLNSGINKQAWTQDEELAMIQAHQIYGNKWAELRKFLPERRDNAIKKHWNSSTKMNLGSYLALGLLTQFKGLPLNSFENSGLPDGDKVEEMLEYSQGSTTIGCSQTEFDLPSFVVNSQEDKVIDDRNQRVGQSSSSSSCSKHYYTSHKEDTCSGSVVPYGTVFSAKSSKPNSHELPCTYVVDGSANAPSDDDIKTLCSRGELGGETGLSESTVKPQDQVLEAQCYDPFVSLQKIKFQKLNVKAQP</sequence>
<feature type="domain" description="HTH myb-type" evidence="2">
    <location>
        <begin position="38"/>
        <end position="88"/>
    </location>
</feature>
<dbReference type="PANTHER" id="PTHR45614:SF123">
    <property type="entry name" value="MYB DNA-BINDING DOMAIN SUPERFAMILY PROTEIN-RELATED"/>
    <property type="match status" value="1"/>
</dbReference>
<dbReference type="SUPFAM" id="SSF46689">
    <property type="entry name" value="Homeodomain-like"/>
    <property type="match status" value="1"/>
</dbReference>
<dbReference type="GO" id="GO:0000978">
    <property type="term" value="F:RNA polymerase II cis-regulatory region sequence-specific DNA binding"/>
    <property type="evidence" value="ECO:0007669"/>
    <property type="project" value="TreeGrafter"/>
</dbReference>
<dbReference type="GO" id="GO:0000981">
    <property type="term" value="F:DNA-binding transcription factor activity, RNA polymerase II-specific"/>
    <property type="evidence" value="ECO:0007669"/>
    <property type="project" value="TreeGrafter"/>
</dbReference>
<dbReference type="Gene3D" id="1.10.10.60">
    <property type="entry name" value="Homeodomain-like"/>
    <property type="match status" value="2"/>
</dbReference>
<comment type="caution">
    <text evidence="3">The sequence shown here is derived from an EMBL/GenBank/DDBJ whole genome shotgun (WGS) entry which is preliminary data.</text>
</comment>
<dbReference type="InterPro" id="IPR009057">
    <property type="entry name" value="Homeodomain-like_sf"/>
</dbReference>
<dbReference type="InterPro" id="IPR001005">
    <property type="entry name" value="SANT/Myb"/>
</dbReference>
<feature type="domain" description="HTH myb-type" evidence="2">
    <location>
        <begin position="1"/>
        <end position="37"/>
    </location>
</feature>
<dbReference type="Pfam" id="PF00249">
    <property type="entry name" value="Myb_DNA-binding"/>
    <property type="match status" value="2"/>
</dbReference>
<dbReference type="InterPro" id="IPR017930">
    <property type="entry name" value="Myb_dom"/>
</dbReference>
<evidence type="ECO:0000313" key="3">
    <source>
        <dbReference type="EMBL" id="KAF6135312.1"/>
    </source>
</evidence>
<dbReference type="PROSITE" id="PS50090">
    <property type="entry name" value="MYB_LIKE"/>
    <property type="match status" value="2"/>
</dbReference>
<dbReference type="PANTHER" id="PTHR45614">
    <property type="entry name" value="MYB PROTEIN-RELATED"/>
    <property type="match status" value="1"/>
</dbReference>
<dbReference type="Proteomes" id="UP000541444">
    <property type="component" value="Unassembled WGS sequence"/>
</dbReference>
<organism evidence="3 4">
    <name type="scientific">Kingdonia uniflora</name>
    <dbReference type="NCBI Taxonomy" id="39325"/>
    <lineage>
        <taxon>Eukaryota</taxon>
        <taxon>Viridiplantae</taxon>
        <taxon>Streptophyta</taxon>
        <taxon>Embryophyta</taxon>
        <taxon>Tracheophyta</taxon>
        <taxon>Spermatophyta</taxon>
        <taxon>Magnoliopsida</taxon>
        <taxon>Ranunculales</taxon>
        <taxon>Circaeasteraceae</taxon>
        <taxon>Kingdonia</taxon>
    </lineage>
</organism>
<feature type="domain" description="Myb-like" evidence="1">
    <location>
        <begin position="34"/>
        <end position="84"/>
    </location>
</feature>
<gene>
    <name evidence="3" type="ORF">GIB67_002431</name>
</gene>
<name>A0A7J7KYC0_9MAGN</name>
<dbReference type="OrthoDB" id="2143914at2759"/>
<dbReference type="InterPro" id="IPR050560">
    <property type="entry name" value="MYB_TF"/>
</dbReference>
<keyword evidence="4" id="KW-1185">Reference proteome</keyword>
<feature type="domain" description="Myb-like" evidence="1">
    <location>
        <begin position="1"/>
        <end position="33"/>
    </location>
</feature>
<reference evidence="3 4" key="1">
    <citation type="journal article" date="2020" name="IScience">
        <title>Genome Sequencing of the Endangered Kingdonia uniflora (Circaeasteraceae, Ranunculales) Reveals Potential Mechanisms of Evolutionary Specialization.</title>
        <authorList>
            <person name="Sun Y."/>
            <person name="Deng T."/>
            <person name="Zhang A."/>
            <person name="Moore M.J."/>
            <person name="Landis J.B."/>
            <person name="Lin N."/>
            <person name="Zhang H."/>
            <person name="Zhang X."/>
            <person name="Huang J."/>
            <person name="Zhang X."/>
            <person name="Sun H."/>
            <person name="Wang H."/>
        </authorList>
    </citation>
    <scope>NUCLEOTIDE SEQUENCE [LARGE SCALE GENOMIC DNA]</scope>
    <source>
        <strain evidence="3">TB1705</strain>
        <tissue evidence="3">Leaf</tissue>
    </source>
</reference>
<protein>
    <submittedName>
        <fullName evidence="3">Uncharacterized protein</fullName>
    </submittedName>
</protein>
<proteinExistence type="predicted"/>
<evidence type="ECO:0000259" key="1">
    <source>
        <dbReference type="PROSITE" id="PS50090"/>
    </source>
</evidence>
<accession>A0A7J7KYC0</accession>
<dbReference type="PROSITE" id="PS51294">
    <property type="entry name" value="HTH_MYB"/>
    <property type="match status" value="2"/>
</dbReference>